<dbReference type="EMBL" id="JAGTXO010000014">
    <property type="protein sequence ID" value="KAG8464096.1"/>
    <property type="molecule type" value="Genomic_DNA"/>
</dbReference>
<keyword evidence="3" id="KW-0732">Signal</keyword>
<evidence type="ECO:0000313" key="8">
    <source>
        <dbReference type="Proteomes" id="UP000751190"/>
    </source>
</evidence>
<evidence type="ECO:0000256" key="5">
    <source>
        <dbReference type="ARBA" id="ARBA00023180"/>
    </source>
</evidence>
<dbReference type="Pfam" id="PF05577">
    <property type="entry name" value="Peptidase_S28"/>
    <property type="match status" value="1"/>
</dbReference>
<feature type="region of interest" description="Disordered" evidence="6">
    <location>
        <begin position="327"/>
        <end position="355"/>
    </location>
</feature>
<dbReference type="Proteomes" id="UP000751190">
    <property type="component" value="Unassembled WGS sequence"/>
</dbReference>
<keyword evidence="2" id="KW-0645">Protease</keyword>
<protein>
    <recommendedName>
        <fullName evidence="9">Thymus-specific serine protease</fullName>
    </recommendedName>
</protein>
<dbReference type="OrthoDB" id="1735038at2759"/>
<dbReference type="SUPFAM" id="SSF53474">
    <property type="entry name" value="alpha/beta-Hydrolases"/>
    <property type="match status" value="1"/>
</dbReference>
<dbReference type="GO" id="GO:0008239">
    <property type="term" value="F:dipeptidyl-peptidase activity"/>
    <property type="evidence" value="ECO:0007669"/>
    <property type="project" value="TreeGrafter"/>
</dbReference>
<organism evidence="7 8">
    <name type="scientific">Diacronema lutheri</name>
    <name type="common">Unicellular marine alga</name>
    <name type="synonym">Monochrysis lutheri</name>
    <dbReference type="NCBI Taxonomy" id="2081491"/>
    <lineage>
        <taxon>Eukaryota</taxon>
        <taxon>Haptista</taxon>
        <taxon>Haptophyta</taxon>
        <taxon>Pavlovophyceae</taxon>
        <taxon>Pavlovales</taxon>
        <taxon>Pavlovaceae</taxon>
        <taxon>Diacronema</taxon>
    </lineage>
</organism>
<dbReference type="GO" id="GO:0070008">
    <property type="term" value="F:serine-type exopeptidase activity"/>
    <property type="evidence" value="ECO:0007669"/>
    <property type="project" value="InterPro"/>
</dbReference>
<dbReference type="AlphaFoldDB" id="A0A8J5X9A9"/>
<accession>A0A8J5X9A9</accession>
<dbReference type="PANTHER" id="PTHR11010">
    <property type="entry name" value="PROTEASE S28 PRO-X CARBOXYPEPTIDASE-RELATED"/>
    <property type="match status" value="1"/>
</dbReference>
<evidence type="ECO:0000256" key="3">
    <source>
        <dbReference type="ARBA" id="ARBA00022729"/>
    </source>
</evidence>
<reference evidence="7" key="1">
    <citation type="submission" date="2021-05" db="EMBL/GenBank/DDBJ databases">
        <title>The genome of the haptophyte Pavlova lutheri (Diacronema luteri, Pavlovales) - a model for lipid biosynthesis in eukaryotic algae.</title>
        <authorList>
            <person name="Hulatt C.J."/>
            <person name="Posewitz M.C."/>
        </authorList>
    </citation>
    <scope>NUCLEOTIDE SEQUENCE</scope>
    <source>
        <strain evidence="7">NIVA-4/92</strain>
    </source>
</reference>
<evidence type="ECO:0008006" key="9">
    <source>
        <dbReference type="Google" id="ProtNLM"/>
    </source>
</evidence>
<dbReference type="PANTHER" id="PTHR11010:SF11">
    <property type="entry name" value="THYMUS-SPECIFIC SERINE PROTEASE"/>
    <property type="match status" value="1"/>
</dbReference>
<evidence type="ECO:0000256" key="2">
    <source>
        <dbReference type="ARBA" id="ARBA00022670"/>
    </source>
</evidence>
<dbReference type="Gene3D" id="3.40.50.1820">
    <property type="entry name" value="alpha/beta hydrolase"/>
    <property type="match status" value="1"/>
</dbReference>
<comment type="caution">
    <text evidence="7">The sequence shown here is derived from an EMBL/GenBank/DDBJ whole genome shotgun (WGS) entry which is preliminary data.</text>
</comment>
<dbReference type="InterPro" id="IPR042269">
    <property type="entry name" value="Ser_carbopepase_S28_SKS"/>
</dbReference>
<gene>
    <name evidence="7" type="ORF">KFE25_000264</name>
</gene>
<evidence type="ECO:0000256" key="6">
    <source>
        <dbReference type="SAM" id="MobiDB-lite"/>
    </source>
</evidence>
<name>A0A8J5X9A9_DIALT</name>
<comment type="similarity">
    <text evidence="1">Belongs to the peptidase S28 family.</text>
</comment>
<keyword evidence="5" id="KW-0325">Glycoprotein</keyword>
<keyword evidence="4" id="KW-0378">Hydrolase</keyword>
<dbReference type="GO" id="GO:0006508">
    <property type="term" value="P:proteolysis"/>
    <property type="evidence" value="ECO:0007669"/>
    <property type="project" value="UniProtKB-KW"/>
</dbReference>
<evidence type="ECO:0000256" key="1">
    <source>
        <dbReference type="ARBA" id="ARBA00011079"/>
    </source>
</evidence>
<dbReference type="InterPro" id="IPR008758">
    <property type="entry name" value="Peptidase_S28"/>
</dbReference>
<sequence length="520" mass="53850">MNATLACLFAPPSWRGALAPCAHHAASREHWLAVPLDWAAPATHPLFKIRYHVDDSHFDAADSRAPVFVKMGGEGTTANANCGELAARHGALCVSLEHRMYGLSVPARGAGGVSDANLRTGLSVENALADAAAVVDAVRRSHGPPDRPIVAFGGSYAGALCAWFRQAYSAHVDGCVASSGVVNAILDFDSFDVAIGGALERMGPPTHGRACAATLRAVAAAVDRALDSGSGRELRARFNATGLRNDRIGDVDLAYALADAPAMAVQYGAKRWLCAALGAATPGAEPSPADDDRLLGALAALSASRYGSSFAASCFYSTDCIARTAGEGPSAPRRPLGDELGGQAEEPHAEEEDDDVTARINARSWRFQKCSQLAYLQRAPQASAAPARLRSRRLTLSALLAQCALAFGARTRAALPAANAALNARFGGAAPASGAYPDASGILFLGFSDDPWQAATVPMGEASSSRTSADARRPSLGVQTCFTMCDGCGHCGAGVPAEAMKRCSGVADAFVRELVETELG</sequence>
<keyword evidence="8" id="KW-1185">Reference proteome</keyword>
<dbReference type="InterPro" id="IPR029058">
    <property type="entry name" value="AB_hydrolase_fold"/>
</dbReference>
<evidence type="ECO:0000256" key="4">
    <source>
        <dbReference type="ARBA" id="ARBA00022801"/>
    </source>
</evidence>
<proteinExistence type="inferred from homology"/>
<dbReference type="Gene3D" id="1.20.120.980">
    <property type="entry name" value="Serine carboxypeptidase S28, SKS domain"/>
    <property type="match status" value="1"/>
</dbReference>
<dbReference type="OMA" id="CERFDVY"/>
<evidence type="ECO:0000313" key="7">
    <source>
        <dbReference type="EMBL" id="KAG8464096.1"/>
    </source>
</evidence>